<sequence length="118" mass="13221">MTYKTYTKKFIRNFNFSNPNWENLPNGFPNLGKQGLTRQEGCLLDAIKLAWMTGELEGRKSLLLNTTRVFLLVSAIVVIGTLGLQLLRSPENTFTTVNAATIKVDDVIQSTMSAILKR</sequence>
<feature type="transmembrane region" description="Helical" evidence="1">
    <location>
        <begin position="69"/>
        <end position="87"/>
    </location>
</feature>
<protein>
    <submittedName>
        <fullName evidence="2">Uncharacterized protein</fullName>
    </submittedName>
</protein>
<comment type="caution">
    <text evidence="2">The sequence shown here is derived from an EMBL/GenBank/DDBJ whole genome shotgun (WGS) entry which is preliminary data.</text>
</comment>
<accession>A0A1F8BKB9</accession>
<keyword evidence="1" id="KW-0472">Membrane</keyword>
<dbReference type="AlphaFoldDB" id="A0A1F8BKB9"/>
<dbReference type="STRING" id="1802521.A2893_00845"/>
<keyword evidence="1" id="KW-0812">Transmembrane</keyword>
<proteinExistence type="predicted"/>
<name>A0A1F8BKB9_9BACT</name>
<organism evidence="2 3">
    <name type="scientific">Candidatus Woesebacteria bacterium RIFCSPLOWO2_01_FULL_39_25</name>
    <dbReference type="NCBI Taxonomy" id="1802521"/>
    <lineage>
        <taxon>Bacteria</taxon>
        <taxon>Candidatus Woeseibacteriota</taxon>
    </lineage>
</organism>
<dbReference type="Proteomes" id="UP000176725">
    <property type="component" value="Unassembled WGS sequence"/>
</dbReference>
<evidence type="ECO:0000313" key="2">
    <source>
        <dbReference type="EMBL" id="OGM64400.1"/>
    </source>
</evidence>
<gene>
    <name evidence="2" type="ORF">A2893_00845</name>
</gene>
<reference evidence="2 3" key="1">
    <citation type="journal article" date="2016" name="Nat. Commun.">
        <title>Thousands of microbial genomes shed light on interconnected biogeochemical processes in an aquifer system.</title>
        <authorList>
            <person name="Anantharaman K."/>
            <person name="Brown C.T."/>
            <person name="Hug L.A."/>
            <person name="Sharon I."/>
            <person name="Castelle C.J."/>
            <person name="Probst A.J."/>
            <person name="Thomas B.C."/>
            <person name="Singh A."/>
            <person name="Wilkins M.J."/>
            <person name="Karaoz U."/>
            <person name="Brodie E.L."/>
            <person name="Williams K.H."/>
            <person name="Hubbard S.S."/>
            <person name="Banfield J.F."/>
        </authorList>
    </citation>
    <scope>NUCLEOTIDE SEQUENCE [LARGE SCALE GENOMIC DNA]</scope>
</reference>
<dbReference type="EMBL" id="MGHH01000010">
    <property type="protein sequence ID" value="OGM64400.1"/>
    <property type="molecule type" value="Genomic_DNA"/>
</dbReference>
<keyword evidence="1" id="KW-1133">Transmembrane helix</keyword>
<evidence type="ECO:0000313" key="3">
    <source>
        <dbReference type="Proteomes" id="UP000176725"/>
    </source>
</evidence>
<evidence type="ECO:0000256" key="1">
    <source>
        <dbReference type="SAM" id="Phobius"/>
    </source>
</evidence>